<keyword evidence="12" id="KW-0479">Metal-binding</keyword>
<feature type="transmembrane region" description="Helical" evidence="13">
    <location>
        <begin position="131"/>
        <end position="149"/>
    </location>
</feature>
<feature type="transmembrane region" description="Helical" evidence="13">
    <location>
        <begin position="38"/>
        <end position="56"/>
    </location>
</feature>
<evidence type="ECO:0000256" key="9">
    <source>
        <dbReference type="ARBA" id="ARBA00022989"/>
    </source>
</evidence>
<accession>A0A9D1IB57</accession>
<comment type="caution">
    <text evidence="14">The sequence shown here is derived from an EMBL/GenBank/DDBJ whole genome shotgun (WGS) entry which is preliminary data.</text>
</comment>
<evidence type="ECO:0000256" key="11">
    <source>
        <dbReference type="ARBA" id="ARBA00023136"/>
    </source>
</evidence>
<dbReference type="GO" id="GO:0005886">
    <property type="term" value="C:plasma membrane"/>
    <property type="evidence" value="ECO:0007669"/>
    <property type="project" value="UniProtKB-SubCell"/>
</dbReference>
<sequence>MNLRLVLSLIGSVSVVEGALMAIPLAVSLIYYGEDWKAFVFAIALCVIVGFALKSIRPRNERLRAREGFAVVALSWILVSALGALPFFFSGAIPNYVDCFFETVSGFTTTGATILSDVEALPRGLLFWRSLTHWAGGMGVLVLSLALFPKMGARSIHIMRAESPGPSTDKLVPRVKNTAKILYQIYVALSVTMVICLLLCGLDLFDSLVHTFGAAGTGGFSSYNLSVAHFANPAAEIVIGVFMALFGINFSLYFFLLHRNFRAVAKSGELRLYLGLLLGSSLLIALNAQGLFSNFGEALRHSFFQVSSIMTTTGYSSHNFDLWPQFARILLVVLMLIGSCAGSTGGGVKVVRLEILLKSLWRDIRQSVHPQQVDVVKLDGRPIEEKTVSSVQGFFFAYITVLVGATLIVALDNYSFETSLTAVVATLSNIGPGLDLVGAVGNYGMFSPLSKIVLSFVMLIGRLEVFPILMLFVPSAWKK</sequence>
<dbReference type="AlphaFoldDB" id="A0A9D1IB57"/>
<evidence type="ECO:0000313" key="14">
    <source>
        <dbReference type="EMBL" id="HIU34145.1"/>
    </source>
</evidence>
<feature type="transmembrane region" description="Helical" evidence="13">
    <location>
        <begin position="237"/>
        <end position="258"/>
    </location>
</feature>
<gene>
    <name evidence="14" type="ORF">IAB02_06230</name>
</gene>
<keyword evidence="10" id="KW-0406">Ion transport</keyword>
<evidence type="ECO:0000256" key="10">
    <source>
        <dbReference type="ARBA" id="ARBA00023065"/>
    </source>
</evidence>
<keyword evidence="3" id="KW-0813">Transport</keyword>
<dbReference type="PANTHER" id="PTHR32024">
    <property type="entry name" value="TRK SYSTEM POTASSIUM UPTAKE PROTEIN TRKG-RELATED"/>
    <property type="match status" value="1"/>
</dbReference>
<evidence type="ECO:0000256" key="8">
    <source>
        <dbReference type="ARBA" id="ARBA00022958"/>
    </source>
</evidence>
<feature type="transmembrane region" description="Helical" evidence="13">
    <location>
        <begin position="181"/>
        <end position="205"/>
    </location>
</feature>
<feature type="binding site" evidence="12">
    <location>
        <position position="312"/>
    </location>
    <ligand>
        <name>K(+)</name>
        <dbReference type="ChEBI" id="CHEBI:29103"/>
    </ligand>
</feature>
<evidence type="ECO:0000256" key="7">
    <source>
        <dbReference type="ARBA" id="ARBA00022692"/>
    </source>
</evidence>
<dbReference type="EMBL" id="DVMU01000138">
    <property type="protein sequence ID" value="HIU34145.1"/>
    <property type="molecule type" value="Genomic_DNA"/>
</dbReference>
<reference evidence="14" key="2">
    <citation type="journal article" date="2021" name="PeerJ">
        <title>Extensive microbial diversity within the chicken gut microbiome revealed by metagenomics and culture.</title>
        <authorList>
            <person name="Gilroy R."/>
            <person name="Ravi A."/>
            <person name="Getino M."/>
            <person name="Pursley I."/>
            <person name="Horton D.L."/>
            <person name="Alikhan N.F."/>
            <person name="Baker D."/>
            <person name="Gharbi K."/>
            <person name="Hall N."/>
            <person name="Watson M."/>
            <person name="Adriaenssens E.M."/>
            <person name="Foster-Nyarko E."/>
            <person name="Jarju S."/>
            <person name="Secka A."/>
            <person name="Antonio M."/>
            <person name="Oren A."/>
            <person name="Chaudhuri R.R."/>
            <person name="La Ragione R."/>
            <person name="Hildebrand F."/>
            <person name="Pallen M.J."/>
        </authorList>
    </citation>
    <scope>NUCLEOTIDE SEQUENCE</scope>
    <source>
        <strain evidence="14">ChiHcec3-11533</strain>
    </source>
</reference>
<feature type="transmembrane region" description="Helical" evidence="13">
    <location>
        <begin position="68"/>
        <end position="89"/>
    </location>
</feature>
<feature type="transmembrane region" description="Helical" evidence="13">
    <location>
        <begin position="270"/>
        <end position="292"/>
    </location>
</feature>
<keyword evidence="9 13" id="KW-1133">Transmembrane helix</keyword>
<dbReference type="Proteomes" id="UP000824072">
    <property type="component" value="Unassembled WGS sequence"/>
</dbReference>
<evidence type="ECO:0000256" key="6">
    <source>
        <dbReference type="ARBA" id="ARBA00022538"/>
    </source>
</evidence>
<organism evidence="14 15">
    <name type="scientific">Candidatus Pullichristensenella excrementigallinarum</name>
    <dbReference type="NCBI Taxonomy" id="2840907"/>
    <lineage>
        <taxon>Bacteria</taxon>
        <taxon>Bacillati</taxon>
        <taxon>Bacillota</taxon>
        <taxon>Clostridia</taxon>
        <taxon>Candidatus Pullichristensenella</taxon>
    </lineage>
</organism>
<evidence type="ECO:0000256" key="1">
    <source>
        <dbReference type="ARBA" id="ARBA00004429"/>
    </source>
</evidence>
<name>A0A9D1IB57_9FIRM</name>
<keyword evidence="11 13" id="KW-0472">Membrane</keyword>
<keyword evidence="7 13" id="KW-0812">Transmembrane</keyword>
<feature type="binding site" evidence="12">
    <location>
        <position position="429"/>
    </location>
    <ligand>
        <name>K(+)</name>
        <dbReference type="ChEBI" id="CHEBI:29103"/>
    </ligand>
</feature>
<dbReference type="PIRSF" id="PIRSF006247">
    <property type="entry name" value="TrkH"/>
    <property type="match status" value="1"/>
</dbReference>
<keyword evidence="6" id="KW-0633">Potassium transport</keyword>
<evidence type="ECO:0000256" key="3">
    <source>
        <dbReference type="ARBA" id="ARBA00022448"/>
    </source>
</evidence>
<proteinExistence type="inferred from homology"/>
<keyword evidence="5" id="KW-0997">Cell inner membrane</keyword>
<dbReference type="PANTHER" id="PTHR32024:SF2">
    <property type="entry name" value="TRK SYSTEM POTASSIUM UPTAKE PROTEIN TRKG-RELATED"/>
    <property type="match status" value="1"/>
</dbReference>
<dbReference type="Pfam" id="PF02386">
    <property type="entry name" value="TrkH"/>
    <property type="match status" value="1"/>
</dbReference>
<evidence type="ECO:0000256" key="5">
    <source>
        <dbReference type="ARBA" id="ARBA00022519"/>
    </source>
</evidence>
<evidence type="ECO:0000256" key="13">
    <source>
        <dbReference type="SAM" id="Phobius"/>
    </source>
</evidence>
<feature type="binding site" evidence="12">
    <location>
        <position position="110"/>
    </location>
    <ligand>
        <name>K(+)</name>
        <dbReference type="ChEBI" id="CHEBI:29103"/>
    </ligand>
</feature>
<feature type="binding site" evidence="12">
    <location>
        <position position="109"/>
    </location>
    <ligand>
        <name>K(+)</name>
        <dbReference type="ChEBI" id="CHEBI:29103"/>
    </ligand>
</feature>
<feature type="binding site" evidence="12">
    <location>
        <position position="313"/>
    </location>
    <ligand>
        <name>K(+)</name>
        <dbReference type="ChEBI" id="CHEBI:29103"/>
    </ligand>
</feature>
<dbReference type="InterPro" id="IPR003445">
    <property type="entry name" value="Cat_transpt"/>
</dbReference>
<keyword evidence="8 12" id="KW-0630">Potassium</keyword>
<evidence type="ECO:0000256" key="12">
    <source>
        <dbReference type="PIRSR" id="PIRSR006247-1"/>
    </source>
</evidence>
<reference evidence="14" key="1">
    <citation type="submission" date="2020-10" db="EMBL/GenBank/DDBJ databases">
        <authorList>
            <person name="Gilroy R."/>
        </authorList>
    </citation>
    <scope>NUCLEOTIDE SEQUENCE</scope>
    <source>
        <strain evidence="14">ChiHcec3-11533</strain>
    </source>
</reference>
<protein>
    <submittedName>
        <fullName evidence="14">TrkH family potassium uptake protein</fullName>
    </submittedName>
</protein>
<dbReference type="GO" id="GO:0015379">
    <property type="term" value="F:potassium:chloride symporter activity"/>
    <property type="evidence" value="ECO:0007669"/>
    <property type="project" value="InterPro"/>
</dbReference>
<evidence type="ECO:0000313" key="15">
    <source>
        <dbReference type="Proteomes" id="UP000824072"/>
    </source>
</evidence>
<feature type="transmembrane region" description="Helical" evidence="13">
    <location>
        <begin position="391"/>
        <end position="411"/>
    </location>
</feature>
<feature type="transmembrane region" description="Helical" evidence="13">
    <location>
        <begin position="326"/>
        <end position="348"/>
    </location>
</feature>
<comment type="similarity">
    <text evidence="2">Belongs to the TrkH potassium transport family.</text>
</comment>
<comment type="subcellular location">
    <subcellularLocation>
        <location evidence="1">Cell inner membrane</location>
        <topology evidence="1">Multi-pass membrane protein</topology>
    </subcellularLocation>
</comment>
<keyword evidence="4" id="KW-1003">Cell membrane</keyword>
<feature type="transmembrane region" description="Helical" evidence="13">
    <location>
        <begin position="452"/>
        <end position="473"/>
    </location>
</feature>
<feature type="binding site" evidence="12">
    <location>
        <position position="218"/>
    </location>
    <ligand>
        <name>K(+)</name>
        <dbReference type="ChEBI" id="CHEBI:29103"/>
    </ligand>
</feature>
<evidence type="ECO:0000256" key="4">
    <source>
        <dbReference type="ARBA" id="ARBA00022475"/>
    </source>
</evidence>
<evidence type="ECO:0000256" key="2">
    <source>
        <dbReference type="ARBA" id="ARBA00009137"/>
    </source>
</evidence>
<dbReference type="GO" id="GO:0046872">
    <property type="term" value="F:metal ion binding"/>
    <property type="evidence" value="ECO:0007669"/>
    <property type="project" value="UniProtKB-KW"/>
</dbReference>
<dbReference type="InterPro" id="IPR004772">
    <property type="entry name" value="TrkH"/>
</dbReference>